<dbReference type="Proteomes" id="UP001178508">
    <property type="component" value="Chromosome 14"/>
</dbReference>
<keyword evidence="6" id="KW-1133">Transmembrane helix</keyword>
<keyword evidence="3 8" id="KW-0328">Glycosyltransferase</keyword>
<organism evidence="9 10">
    <name type="scientific">Xyrichtys novacula</name>
    <name type="common">Pearly razorfish</name>
    <name type="synonym">Hemipteronotus novacula</name>
    <dbReference type="NCBI Taxonomy" id="13765"/>
    <lineage>
        <taxon>Eukaryota</taxon>
        <taxon>Metazoa</taxon>
        <taxon>Chordata</taxon>
        <taxon>Craniata</taxon>
        <taxon>Vertebrata</taxon>
        <taxon>Euteleostomi</taxon>
        <taxon>Actinopterygii</taxon>
        <taxon>Neopterygii</taxon>
        <taxon>Teleostei</taxon>
        <taxon>Neoteleostei</taxon>
        <taxon>Acanthomorphata</taxon>
        <taxon>Eupercaria</taxon>
        <taxon>Labriformes</taxon>
        <taxon>Labridae</taxon>
        <taxon>Xyrichtys</taxon>
    </lineage>
</organism>
<dbReference type="PANTHER" id="PTHR21461:SF52">
    <property type="entry name" value="GLYCOSYLTRANSFERASE FAMILY 92 PROTEIN"/>
    <property type="match status" value="1"/>
</dbReference>
<evidence type="ECO:0000313" key="10">
    <source>
        <dbReference type="Proteomes" id="UP001178508"/>
    </source>
</evidence>
<protein>
    <recommendedName>
        <fullName evidence="8">Glycosyltransferase family 92 protein</fullName>
        <ecNumber evidence="8">2.4.1.-</ecNumber>
    </recommendedName>
</protein>
<dbReference type="Pfam" id="PF01697">
    <property type="entry name" value="Glyco_transf_92"/>
    <property type="match status" value="1"/>
</dbReference>
<name>A0AAV1GE18_XYRNO</name>
<evidence type="ECO:0000256" key="5">
    <source>
        <dbReference type="ARBA" id="ARBA00022692"/>
    </source>
</evidence>
<gene>
    <name evidence="9" type="ORF">XNOV1_A017929</name>
</gene>
<accession>A0AAV1GE18</accession>
<dbReference type="GO" id="GO:0005737">
    <property type="term" value="C:cytoplasm"/>
    <property type="evidence" value="ECO:0007669"/>
    <property type="project" value="TreeGrafter"/>
</dbReference>
<evidence type="ECO:0000256" key="8">
    <source>
        <dbReference type="RuleBase" id="RU366017"/>
    </source>
</evidence>
<dbReference type="InterPro" id="IPR008166">
    <property type="entry name" value="Glyco_transf_92"/>
</dbReference>
<keyword evidence="7" id="KW-0472">Membrane</keyword>
<dbReference type="GO" id="GO:0016757">
    <property type="term" value="F:glycosyltransferase activity"/>
    <property type="evidence" value="ECO:0007669"/>
    <property type="project" value="UniProtKB-UniRule"/>
</dbReference>
<keyword evidence="4 8" id="KW-0808">Transferase</keyword>
<evidence type="ECO:0000256" key="4">
    <source>
        <dbReference type="ARBA" id="ARBA00022679"/>
    </source>
</evidence>
<evidence type="ECO:0000256" key="7">
    <source>
        <dbReference type="ARBA" id="ARBA00023136"/>
    </source>
</evidence>
<proteinExistence type="inferred from homology"/>
<comment type="subcellular location">
    <subcellularLocation>
        <location evidence="1">Membrane</location>
        <topology evidence="1">Single-pass membrane protein</topology>
    </subcellularLocation>
</comment>
<keyword evidence="10" id="KW-1185">Reference proteome</keyword>
<comment type="similarity">
    <text evidence="2 8">Belongs to the glycosyltransferase 92 family.</text>
</comment>
<dbReference type="GO" id="GO:0016020">
    <property type="term" value="C:membrane"/>
    <property type="evidence" value="ECO:0007669"/>
    <property type="project" value="UniProtKB-SubCell"/>
</dbReference>
<dbReference type="EC" id="2.4.1.-" evidence="8"/>
<evidence type="ECO:0000256" key="3">
    <source>
        <dbReference type="ARBA" id="ARBA00022676"/>
    </source>
</evidence>
<evidence type="ECO:0000256" key="2">
    <source>
        <dbReference type="ARBA" id="ARBA00007647"/>
    </source>
</evidence>
<evidence type="ECO:0000256" key="6">
    <source>
        <dbReference type="ARBA" id="ARBA00022989"/>
    </source>
</evidence>
<evidence type="ECO:0000313" key="9">
    <source>
        <dbReference type="EMBL" id="CAJ1071520.1"/>
    </source>
</evidence>
<sequence length="391" mass="44695">MENKFLKVKGAKTMLVSAFLDHRTTRREVRVSAVVLRKEEAAYHCYLCCDGQLHLSDGVLDINGYHFYFDYGAAYIMCPLPAGCKTASYIAVASDPADSEDVKEFLEVKNQEAVNDSFPYNFTVCMSTMFEFDNMLQLIQSLEMNQLLGVNKVAIYKTSHSPEIKHLLNYYIKKGFVDVIAWPITKYLTVSRSWLPSLSPGEIHYFGQIPALNDCVYRYMYKSKYIVLIDVDELILPQTVNSLWELLPLLEREHGVDECYRIRNTVFPKNIELPLPSNKTLPPHSHWHKVPGVNILAHLYRVPDHPSTEYPQRKFIVNPRVVFSTSVHQLVNPHSICKEVDAKLARLCHTRKSQSDPDQLVFDGRLLNYSAQLISAVNTVLMESGLMPTTD</sequence>
<reference evidence="9" key="1">
    <citation type="submission" date="2023-08" db="EMBL/GenBank/DDBJ databases">
        <authorList>
            <person name="Alioto T."/>
            <person name="Alioto T."/>
            <person name="Gomez Garrido J."/>
        </authorList>
    </citation>
    <scope>NUCLEOTIDE SEQUENCE</scope>
</reference>
<dbReference type="EMBL" id="OY660877">
    <property type="protein sequence ID" value="CAJ1071520.1"/>
    <property type="molecule type" value="Genomic_DNA"/>
</dbReference>
<keyword evidence="5" id="KW-0812">Transmembrane</keyword>
<dbReference type="PANTHER" id="PTHR21461">
    <property type="entry name" value="GLYCOSYLTRANSFERASE FAMILY 92 PROTEIN"/>
    <property type="match status" value="1"/>
</dbReference>
<dbReference type="AlphaFoldDB" id="A0AAV1GE18"/>
<evidence type="ECO:0000256" key="1">
    <source>
        <dbReference type="ARBA" id="ARBA00004167"/>
    </source>
</evidence>